<accession>A0A8D9HXH6</accession>
<evidence type="ECO:0000313" key="2">
    <source>
        <dbReference type="Proteomes" id="UP000694005"/>
    </source>
</evidence>
<dbReference type="AlphaFoldDB" id="A0A8D9HXH6"/>
<evidence type="ECO:0000313" key="1">
    <source>
        <dbReference type="EMBL" id="CAG7907723.1"/>
    </source>
</evidence>
<dbReference type="Gramene" id="A04p26240.2_BraZ1">
    <property type="protein sequence ID" value="A04p26240.2_BraZ1.CDS.1"/>
    <property type="gene ID" value="A04g26240.2_BraZ1"/>
</dbReference>
<gene>
    <name evidence="1" type="ORF">BRAPAZ1V2_A04P26240.2</name>
</gene>
<dbReference type="Proteomes" id="UP000694005">
    <property type="component" value="Chromosome A04"/>
</dbReference>
<name>A0A8D9HXH6_BRACM</name>
<protein>
    <submittedName>
        <fullName evidence="1">Uncharacterized protein</fullName>
    </submittedName>
</protein>
<reference evidence="1 2" key="1">
    <citation type="submission" date="2021-07" db="EMBL/GenBank/DDBJ databases">
        <authorList>
            <consortium name="Genoscope - CEA"/>
            <person name="William W."/>
        </authorList>
    </citation>
    <scope>NUCLEOTIDE SEQUENCE [LARGE SCALE GENOMIC DNA]</scope>
</reference>
<proteinExistence type="predicted"/>
<dbReference type="EMBL" id="LS974620">
    <property type="protein sequence ID" value="CAG7907723.1"/>
    <property type="molecule type" value="Genomic_DNA"/>
</dbReference>
<organism evidence="1 2">
    <name type="scientific">Brassica campestris</name>
    <name type="common">Field mustard</name>
    <dbReference type="NCBI Taxonomy" id="3711"/>
    <lineage>
        <taxon>Eukaryota</taxon>
        <taxon>Viridiplantae</taxon>
        <taxon>Streptophyta</taxon>
        <taxon>Embryophyta</taxon>
        <taxon>Tracheophyta</taxon>
        <taxon>Spermatophyta</taxon>
        <taxon>Magnoliopsida</taxon>
        <taxon>eudicotyledons</taxon>
        <taxon>Gunneridae</taxon>
        <taxon>Pentapetalae</taxon>
        <taxon>rosids</taxon>
        <taxon>malvids</taxon>
        <taxon>Brassicales</taxon>
        <taxon>Brassicaceae</taxon>
        <taxon>Brassiceae</taxon>
        <taxon>Brassica</taxon>
    </lineage>
</organism>
<sequence>MKCGMDGYQNPFEAEHLYRVVSLFFKKIVFKHIIIRDGRRRVSLFSS</sequence>